<dbReference type="GO" id="GO:0016757">
    <property type="term" value="F:glycosyltransferase activity"/>
    <property type="evidence" value="ECO:0007669"/>
    <property type="project" value="UniProtKB-KW"/>
</dbReference>
<feature type="transmembrane region" description="Helical" evidence="1">
    <location>
        <begin position="174"/>
        <end position="207"/>
    </location>
</feature>
<proteinExistence type="predicted"/>
<dbReference type="Proteomes" id="UP000298264">
    <property type="component" value="Unassembled WGS sequence"/>
</dbReference>
<dbReference type="OrthoDB" id="342233at2"/>
<feature type="transmembrane region" description="Helical" evidence="1">
    <location>
        <begin position="262"/>
        <end position="282"/>
    </location>
</feature>
<feature type="transmembrane region" description="Helical" evidence="1">
    <location>
        <begin position="379"/>
        <end position="395"/>
    </location>
</feature>
<feature type="transmembrane region" description="Helical" evidence="1">
    <location>
        <begin position="219"/>
        <end position="250"/>
    </location>
</feature>
<protein>
    <submittedName>
        <fullName evidence="2">Dolichyl-phosphate-mannose--protein mannosyltransferase</fullName>
    </submittedName>
</protein>
<keyword evidence="3" id="KW-1185">Reference proteome</keyword>
<feature type="transmembrane region" description="Helical" evidence="1">
    <location>
        <begin position="315"/>
        <end position="337"/>
    </location>
</feature>
<keyword evidence="1" id="KW-0472">Membrane</keyword>
<evidence type="ECO:0000313" key="2">
    <source>
        <dbReference type="EMBL" id="TGN07044.1"/>
    </source>
</evidence>
<comment type="caution">
    <text evidence="2">The sequence shown here is derived from an EMBL/GenBank/DDBJ whole genome shotgun (WGS) entry which is preliminary data.</text>
</comment>
<organism evidence="2 3">
    <name type="scientific">Leptospira ilyithenensis</name>
    <dbReference type="NCBI Taxonomy" id="2484901"/>
    <lineage>
        <taxon>Bacteria</taxon>
        <taxon>Pseudomonadati</taxon>
        <taxon>Spirochaetota</taxon>
        <taxon>Spirochaetia</taxon>
        <taxon>Leptospirales</taxon>
        <taxon>Leptospiraceae</taxon>
        <taxon>Leptospira</taxon>
    </lineage>
</organism>
<reference evidence="2" key="1">
    <citation type="journal article" date="2019" name="PLoS Negl. Trop. Dis.">
        <title>Revisiting the worldwide diversity of Leptospira species in the environment.</title>
        <authorList>
            <person name="Vincent A.T."/>
            <person name="Schiettekatte O."/>
            <person name="Bourhy P."/>
            <person name="Veyrier F.J."/>
            <person name="Picardeau M."/>
        </authorList>
    </citation>
    <scope>NUCLEOTIDE SEQUENCE [LARGE SCALE GENOMIC DNA]</scope>
    <source>
        <strain evidence="2">201400974</strain>
    </source>
</reference>
<evidence type="ECO:0000313" key="3">
    <source>
        <dbReference type="Proteomes" id="UP000298264"/>
    </source>
</evidence>
<sequence>MIFFLILPYLVYILSCSLKTSPWFILLSPNILIPVSLVFAGFTIFFYIKKDKLQNPIYKFESKILYPFLPICFALYFLLMLVFPLADLNWGDGILLLETNALETDLFGFQLAMDEIGETTIHSLVSRLLVFFGMESDPRNSYRILSSLSGLIILSLLGWYLPSRMTRTRTTFGSFIFLGAGGFLLFFGYAENYTLVSLIIFLIIFVLRKQIKKNVPYRNILITATILVSLGIYFHLVAGYLAVLLFYLWYELSPKEKKWKDLILCTILGSLILGIGFGYFLFFSDPTIDRQSSHVLHPPFYPLKRLISVNHFKEILFVVWWNASLPFSIFIFSLIFYPDQFKEIFGKKENKLVLVTAFAFLLHGFFHNPQLGFPADWDLMGFYWIPLAWIAWILWKEINSISVYFLPLLVFSLVLQIGNAIILFKTSPEKEIILKQTNQLILEYSKQNRGFIHTLPKTEKKFYAKTDFFLFKAERITNSLCEFPEKNNQSKDLGDLRKEWQTAYAEGKPKDKIWYKDFITRATITNTKYVKSLEANRICHPEL</sequence>
<accession>A0A4R9LLL3</accession>
<keyword evidence="2" id="KW-0328">Glycosyltransferase</keyword>
<keyword evidence="2" id="KW-0808">Transferase</keyword>
<feature type="transmembrane region" description="Helical" evidence="1">
    <location>
        <begin position="349"/>
        <end position="367"/>
    </location>
</feature>
<feature type="transmembrane region" description="Helical" evidence="1">
    <location>
        <begin position="142"/>
        <end position="162"/>
    </location>
</feature>
<dbReference type="AlphaFoldDB" id="A0A4R9LLL3"/>
<gene>
    <name evidence="2" type="ORF">EHS11_18150</name>
</gene>
<keyword evidence="1" id="KW-1133">Transmembrane helix</keyword>
<feature type="transmembrane region" description="Helical" evidence="1">
    <location>
        <begin position="402"/>
        <end position="424"/>
    </location>
</feature>
<keyword evidence="1" id="KW-0812">Transmembrane</keyword>
<evidence type="ECO:0000256" key="1">
    <source>
        <dbReference type="SAM" id="Phobius"/>
    </source>
</evidence>
<dbReference type="RefSeq" id="WP_135765768.1">
    <property type="nucleotide sequence ID" value="NZ_RQHV01000062.1"/>
</dbReference>
<dbReference type="EMBL" id="RQHV01000062">
    <property type="protein sequence ID" value="TGN07044.1"/>
    <property type="molecule type" value="Genomic_DNA"/>
</dbReference>
<feature type="transmembrane region" description="Helical" evidence="1">
    <location>
        <begin position="64"/>
        <end position="86"/>
    </location>
</feature>
<name>A0A4R9LLL3_9LEPT</name>
<feature type="transmembrane region" description="Helical" evidence="1">
    <location>
        <begin position="31"/>
        <end position="48"/>
    </location>
</feature>